<evidence type="ECO:0000256" key="6">
    <source>
        <dbReference type="ARBA" id="ARBA00023274"/>
    </source>
</evidence>
<dbReference type="Pfam" id="PF01649">
    <property type="entry name" value="Ribosomal_S20p"/>
    <property type="match status" value="1"/>
</dbReference>
<dbReference type="AlphaFoldDB" id="A0AA49JJP1"/>
<reference evidence="10" key="1">
    <citation type="journal article" date="2023" name="Comput. Struct. Biotechnol. J.">
        <title>Discovery of a novel marine Bacteroidetes with a rich repertoire of carbohydrate-active enzymes.</title>
        <authorList>
            <person name="Chen B."/>
            <person name="Liu G."/>
            <person name="Chen Q."/>
            <person name="Wang H."/>
            <person name="Liu L."/>
            <person name="Tang K."/>
        </authorList>
    </citation>
    <scope>NUCLEOTIDE SEQUENCE</scope>
    <source>
        <strain evidence="10">TK19036</strain>
    </source>
</reference>
<organism evidence="10">
    <name type="scientific">Roseihalotalea indica</name>
    <dbReference type="NCBI Taxonomy" id="2867963"/>
    <lineage>
        <taxon>Bacteria</taxon>
        <taxon>Pseudomonadati</taxon>
        <taxon>Bacteroidota</taxon>
        <taxon>Cytophagia</taxon>
        <taxon>Cytophagales</taxon>
        <taxon>Catalimonadaceae</taxon>
        <taxon>Roseihalotalea</taxon>
    </lineage>
</organism>
<keyword evidence="6 8" id="KW-0687">Ribonucleoprotein</keyword>
<dbReference type="PANTHER" id="PTHR33398:SF1">
    <property type="entry name" value="SMALL RIBOSOMAL SUBUNIT PROTEIN BS20C"/>
    <property type="match status" value="1"/>
</dbReference>
<dbReference type="PANTHER" id="PTHR33398">
    <property type="entry name" value="30S RIBOSOMAL PROTEIN S20"/>
    <property type="match status" value="1"/>
</dbReference>
<comment type="function">
    <text evidence="1 8">Binds directly to 16S ribosomal RNA.</text>
</comment>
<evidence type="ECO:0000256" key="8">
    <source>
        <dbReference type="HAMAP-Rule" id="MF_00500"/>
    </source>
</evidence>
<accession>A0AA49JJP1</accession>
<evidence type="ECO:0000256" key="1">
    <source>
        <dbReference type="ARBA" id="ARBA00003134"/>
    </source>
</evidence>
<dbReference type="HAMAP" id="MF_00500">
    <property type="entry name" value="Ribosomal_bS20"/>
    <property type="match status" value="1"/>
</dbReference>
<dbReference type="Gene3D" id="1.20.58.110">
    <property type="entry name" value="Ribosomal protein S20"/>
    <property type="match status" value="1"/>
</dbReference>
<evidence type="ECO:0000256" key="3">
    <source>
        <dbReference type="ARBA" id="ARBA00022730"/>
    </source>
</evidence>
<evidence type="ECO:0000256" key="7">
    <source>
        <dbReference type="ARBA" id="ARBA00035136"/>
    </source>
</evidence>
<protein>
    <recommendedName>
        <fullName evidence="7 8">Small ribosomal subunit protein bS20</fullName>
    </recommendedName>
</protein>
<evidence type="ECO:0000313" key="10">
    <source>
        <dbReference type="EMBL" id="WKN39882.1"/>
    </source>
</evidence>
<dbReference type="GO" id="GO:0070181">
    <property type="term" value="F:small ribosomal subunit rRNA binding"/>
    <property type="evidence" value="ECO:0007669"/>
    <property type="project" value="TreeGrafter"/>
</dbReference>
<comment type="similarity">
    <text evidence="2 8">Belongs to the bacterial ribosomal protein bS20 family.</text>
</comment>
<gene>
    <name evidence="8 10" type="primary">rpsT</name>
    <name evidence="10" type="ORF">K4G66_14395</name>
</gene>
<evidence type="ECO:0000256" key="9">
    <source>
        <dbReference type="SAM" id="MobiDB-lite"/>
    </source>
</evidence>
<dbReference type="GO" id="GO:0005829">
    <property type="term" value="C:cytosol"/>
    <property type="evidence" value="ECO:0007669"/>
    <property type="project" value="TreeGrafter"/>
</dbReference>
<keyword evidence="4 8" id="KW-0694">RNA-binding</keyword>
<dbReference type="NCBIfam" id="TIGR00029">
    <property type="entry name" value="S20"/>
    <property type="match status" value="1"/>
</dbReference>
<evidence type="ECO:0000256" key="2">
    <source>
        <dbReference type="ARBA" id="ARBA00007634"/>
    </source>
</evidence>
<dbReference type="GO" id="GO:0006412">
    <property type="term" value="P:translation"/>
    <property type="evidence" value="ECO:0007669"/>
    <property type="project" value="UniProtKB-UniRule"/>
</dbReference>
<dbReference type="InterPro" id="IPR036510">
    <property type="entry name" value="Ribosomal_bS20_sf"/>
</dbReference>
<feature type="region of interest" description="Disordered" evidence="9">
    <location>
        <begin position="1"/>
        <end position="20"/>
    </location>
</feature>
<evidence type="ECO:0000256" key="4">
    <source>
        <dbReference type="ARBA" id="ARBA00022884"/>
    </source>
</evidence>
<dbReference type="SUPFAM" id="SSF46992">
    <property type="entry name" value="Ribosomal protein S20"/>
    <property type="match status" value="1"/>
</dbReference>
<sequence length="84" mass="9936">MANHKSALKRIRSSETKRLRNRYQLKTTRTYMKRLRDTTEKSEAEKLYKEVSGMLDKLAKKNIIHRNKASHQKSQLAKHVNQLA</sequence>
<dbReference type="EMBL" id="CP120682">
    <property type="protein sequence ID" value="WKN39882.1"/>
    <property type="molecule type" value="Genomic_DNA"/>
</dbReference>
<dbReference type="GO" id="GO:0015935">
    <property type="term" value="C:small ribosomal subunit"/>
    <property type="evidence" value="ECO:0007669"/>
    <property type="project" value="TreeGrafter"/>
</dbReference>
<dbReference type="GO" id="GO:0003735">
    <property type="term" value="F:structural constituent of ribosome"/>
    <property type="evidence" value="ECO:0007669"/>
    <property type="project" value="InterPro"/>
</dbReference>
<dbReference type="InterPro" id="IPR002583">
    <property type="entry name" value="Ribosomal_bS20"/>
</dbReference>
<name>A0AA49JJP1_9BACT</name>
<reference evidence="10" key="2">
    <citation type="journal article" date="2024" name="Antonie Van Leeuwenhoek">
        <title>Roseihalotalea indica gen. nov., sp. nov., a halophilic Bacteroidetes from mesopelagic Southwest Indian Ocean with higher carbohydrate metabolic potential.</title>
        <authorList>
            <person name="Chen B."/>
            <person name="Zhang M."/>
            <person name="Lin D."/>
            <person name="Ye J."/>
            <person name="Tang K."/>
        </authorList>
    </citation>
    <scope>NUCLEOTIDE SEQUENCE</scope>
    <source>
        <strain evidence="10">TK19036</strain>
    </source>
</reference>
<feature type="compositionally biased region" description="Basic residues" evidence="9">
    <location>
        <begin position="1"/>
        <end position="11"/>
    </location>
</feature>
<evidence type="ECO:0000256" key="5">
    <source>
        <dbReference type="ARBA" id="ARBA00022980"/>
    </source>
</evidence>
<keyword evidence="3 8" id="KW-0699">rRNA-binding</keyword>
<proteinExistence type="inferred from homology"/>
<keyword evidence="5 8" id="KW-0689">Ribosomal protein</keyword>